<gene>
    <name evidence="3" type="ORF">NMOB1V02_LOCUS3252</name>
</gene>
<accession>A0A7R9GAN1</accession>
<evidence type="ECO:0000256" key="2">
    <source>
        <dbReference type="SAM" id="SignalP"/>
    </source>
</evidence>
<evidence type="ECO:0000256" key="1">
    <source>
        <dbReference type="SAM" id="MobiDB-lite"/>
    </source>
</evidence>
<feature type="compositionally biased region" description="Gly residues" evidence="1">
    <location>
        <begin position="46"/>
        <end position="59"/>
    </location>
</feature>
<proteinExistence type="predicted"/>
<dbReference type="EMBL" id="OA882456">
    <property type="protein sequence ID" value="CAD7275457.1"/>
    <property type="molecule type" value="Genomic_DNA"/>
</dbReference>
<feature type="region of interest" description="Disordered" evidence="1">
    <location>
        <begin position="24"/>
        <end position="59"/>
    </location>
</feature>
<feature type="signal peptide" evidence="2">
    <location>
        <begin position="1"/>
        <end position="20"/>
    </location>
</feature>
<dbReference type="AlphaFoldDB" id="A0A7R9GAN1"/>
<dbReference type="Proteomes" id="UP000678499">
    <property type="component" value="Unassembled WGS sequence"/>
</dbReference>
<evidence type="ECO:0000313" key="4">
    <source>
        <dbReference type="Proteomes" id="UP000678499"/>
    </source>
</evidence>
<reference evidence="3" key="1">
    <citation type="submission" date="2020-11" db="EMBL/GenBank/DDBJ databases">
        <authorList>
            <person name="Tran Van P."/>
        </authorList>
    </citation>
    <scope>NUCLEOTIDE SEQUENCE</scope>
</reference>
<feature type="compositionally biased region" description="Polar residues" evidence="1">
    <location>
        <begin position="24"/>
        <end position="40"/>
    </location>
</feature>
<name>A0A7R9GAN1_9CRUS</name>
<feature type="chain" id="PRO_5036210633" evidence="2">
    <location>
        <begin position="21"/>
        <end position="100"/>
    </location>
</feature>
<dbReference type="EMBL" id="CAJPEX010000419">
    <property type="protein sequence ID" value="CAG0915609.1"/>
    <property type="molecule type" value="Genomic_DNA"/>
</dbReference>
<organism evidence="3">
    <name type="scientific">Notodromas monacha</name>
    <dbReference type="NCBI Taxonomy" id="399045"/>
    <lineage>
        <taxon>Eukaryota</taxon>
        <taxon>Metazoa</taxon>
        <taxon>Ecdysozoa</taxon>
        <taxon>Arthropoda</taxon>
        <taxon>Crustacea</taxon>
        <taxon>Oligostraca</taxon>
        <taxon>Ostracoda</taxon>
        <taxon>Podocopa</taxon>
        <taxon>Podocopida</taxon>
        <taxon>Cypridocopina</taxon>
        <taxon>Cypridoidea</taxon>
        <taxon>Cyprididae</taxon>
        <taxon>Notodromas</taxon>
    </lineage>
</organism>
<keyword evidence="2" id="KW-0732">Signal</keyword>
<evidence type="ECO:0000313" key="3">
    <source>
        <dbReference type="EMBL" id="CAD7275457.1"/>
    </source>
</evidence>
<protein>
    <submittedName>
        <fullName evidence="3">Uncharacterized protein</fullName>
    </submittedName>
</protein>
<keyword evidence="4" id="KW-1185">Reference proteome</keyword>
<sequence>MRITLIFFAVLALFGAFVAAQNEPQPLDSSDQSEDLSVSEQRYGGRRGGFGGRRGGGYGRGYGRGEILWLNEFEGRALKGDNESTNWIPRLKCTLPDDAH</sequence>